<organism evidence="1">
    <name type="scientific">marine metagenome</name>
    <dbReference type="NCBI Taxonomy" id="408172"/>
    <lineage>
        <taxon>unclassified sequences</taxon>
        <taxon>metagenomes</taxon>
        <taxon>ecological metagenomes</taxon>
    </lineage>
</organism>
<protein>
    <recommendedName>
        <fullName evidence="2">Histidine kinase/HSP90-like ATPase domain-containing protein</fullName>
    </recommendedName>
</protein>
<accession>A0A382HQ43</accession>
<dbReference type="Pfam" id="PF13589">
    <property type="entry name" value="HATPase_c_3"/>
    <property type="match status" value="1"/>
</dbReference>
<dbReference type="Gene3D" id="3.30.565.10">
    <property type="entry name" value="Histidine kinase-like ATPase, C-terminal domain"/>
    <property type="match status" value="1"/>
</dbReference>
<name>A0A382HQ43_9ZZZZ</name>
<proteinExistence type="predicted"/>
<dbReference type="EMBL" id="UINC01062215">
    <property type="protein sequence ID" value="SVB88611.1"/>
    <property type="molecule type" value="Genomic_DNA"/>
</dbReference>
<sequence>MITTSRQTTLKQSDDFKSFQFGIKESGLSHIFNVLRNQLYSDKVLAVIREYSCNAVDAHIEVGKTDVPIKVTLPTQLTPEFKVRDYGRGLTEKEIAEIYAMYGESTKRGSNEQIGQLGLGCKSAFAYGDNFIIN</sequence>
<feature type="non-terminal residue" evidence="1">
    <location>
        <position position="134"/>
    </location>
</feature>
<dbReference type="SUPFAM" id="SSF55874">
    <property type="entry name" value="ATPase domain of HSP90 chaperone/DNA topoisomerase II/histidine kinase"/>
    <property type="match status" value="1"/>
</dbReference>
<gene>
    <name evidence="1" type="ORF">METZ01_LOCUS241465</name>
</gene>
<reference evidence="1" key="1">
    <citation type="submission" date="2018-05" db="EMBL/GenBank/DDBJ databases">
        <authorList>
            <person name="Lanie J.A."/>
            <person name="Ng W.-L."/>
            <person name="Kazmierczak K.M."/>
            <person name="Andrzejewski T.M."/>
            <person name="Davidsen T.M."/>
            <person name="Wayne K.J."/>
            <person name="Tettelin H."/>
            <person name="Glass J.I."/>
            <person name="Rusch D."/>
            <person name="Podicherti R."/>
            <person name="Tsui H.-C.T."/>
            <person name="Winkler M.E."/>
        </authorList>
    </citation>
    <scope>NUCLEOTIDE SEQUENCE</scope>
</reference>
<dbReference type="InterPro" id="IPR036890">
    <property type="entry name" value="HATPase_C_sf"/>
</dbReference>
<evidence type="ECO:0008006" key="2">
    <source>
        <dbReference type="Google" id="ProtNLM"/>
    </source>
</evidence>
<dbReference type="AlphaFoldDB" id="A0A382HQ43"/>
<evidence type="ECO:0000313" key="1">
    <source>
        <dbReference type="EMBL" id="SVB88611.1"/>
    </source>
</evidence>